<dbReference type="InterPro" id="IPR057316">
    <property type="entry name" value="Rab11-FIP3/4_dom"/>
</dbReference>
<dbReference type="InterPro" id="IPR037245">
    <property type="entry name" value="FIP-RBD_C_sf"/>
</dbReference>
<keyword evidence="2" id="KW-0175">Coiled coil</keyword>
<evidence type="ECO:0000313" key="6">
    <source>
        <dbReference type="EMBL" id="GBM84710.1"/>
    </source>
</evidence>
<keyword evidence="1" id="KW-0813">Transport</keyword>
<feature type="compositionally biased region" description="Low complexity" evidence="3">
    <location>
        <begin position="916"/>
        <end position="931"/>
    </location>
</feature>
<reference evidence="6 7" key="1">
    <citation type="journal article" date="2019" name="Sci. Rep.">
        <title>Orb-weaving spider Araneus ventricosus genome elucidates the spidroin gene catalogue.</title>
        <authorList>
            <person name="Kono N."/>
            <person name="Nakamura H."/>
            <person name="Ohtoshi R."/>
            <person name="Moran D.A.P."/>
            <person name="Shinohara A."/>
            <person name="Yoshida Y."/>
            <person name="Fujiwara M."/>
            <person name="Mori M."/>
            <person name="Tomita M."/>
            <person name="Arakawa K."/>
        </authorList>
    </citation>
    <scope>NUCLEOTIDE SEQUENCE [LARGE SCALE GENOMIC DNA]</scope>
</reference>
<feature type="domain" description="EF-hand" evidence="4">
    <location>
        <begin position="803"/>
        <end position="838"/>
    </location>
</feature>
<dbReference type="EMBL" id="BGPR01003180">
    <property type="protein sequence ID" value="GBM84710.1"/>
    <property type="molecule type" value="Genomic_DNA"/>
</dbReference>
<feature type="compositionally biased region" description="Basic and acidic residues" evidence="3">
    <location>
        <begin position="885"/>
        <end position="897"/>
    </location>
</feature>
<evidence type="ECO:0000259" key="5">
    <source>
        <dbReference type="PROSITE" id="PS51511"/>
    </source>
</evidence>
<evidence type="ECO:0000256" key="3">
    <source>
        <dbReference type="SAM" id="MobiDB-lite"/>
    </source>
</evidence>
<dbReference type="PANTHER" id="PTHR46601:SF1">
    <property type="entry name" value="ADF-H DOMAIN-CONTAINING PROTEIN"/>
    <property type="match status" value="1"/>
</dbReference>
<dbReference type="Gene3D" id="1.20.5.2440">
    <property type="match status" value="1"/>
</dbReference>
<dbReference type="SUPFAM" id="SSF144270">
    <property type="entry name" value="Eferin C-derminal domain-like"/>
    <property type="match status" value="1"/>
</dbReference>
<accession>A0A4Y2J466</accession>
<feature type="domain" description="FIP-RBD" evidence="5">
    <location>
        <begin position="1326"/>
        <end position="1388"/>
    </location>
</feature>
<comment type="caution">
    <text evidence="6">The sequence shown here is derived from an EMBL/GenBank/DDBJ whole genome shotgun (WGS) entry which is preliminary data.</text>
</comment>
<sequence>MEKCSVGKFTHSDCHLLNYVNRKAIQAIEKLSETDLNLLKLRTDSNYELKTICLHHQSVFLKNYEFLQKVCCDPFKKHKTTIKKMLRVVTVEQSRIILYKGFKVKPGQKLCASCRNKLLKIKQIDESNVQNSLNTEDEDHDVEFTPAELLQKRNVIAELNSSFHEIGCSPMKLHALGEHSRSFYGKEKLQRVHETVKEKIQNVLEVDLPEEKNDVEKSVIKKSEDLDKLVDIIKNELSGTSRRKQIQMLTIPASLMWSRRKIKETFNESDYSVRKAQKLFKDQGFLAEPARRNGKQLSPDIIELVKKFYQLDEQSRILPGMKDVVSIGKKVYERKHLILCNLGELYLNFKLEFPNLKIGLSKFCSLRPKWCVLAGASGTHLVCVCTIHQNVILLIHGAGFEEEYKQLMSYIVCEGAGRECMLRHCDKCPSKDNLVQFLQAKFEDYDDEDIVEYNQWVSTDRTEMIRCSTSVGEFIEKLVEKLNKLIPHSYIAKSQSSFFKNLKGTASSNTAVVSMDFSENYAFTIQDEAQGYHWNSNSCTIHPVMIHCKDTSNVKLIIPLCIISDDLKHDVSMVYEIQKNVTAFLKENCPHITNIHYFSDGCAGQYKNKYNFMNLCLHEKDFKLKAQWSFFATSHGKTECDGIGGTVKRLARKQSLQQHLDRQITTTNELFEFCKVNIANITFQHISKEAVDSTSLTLESRLKDTQTLPGTRLFLNFQPIDDLGMIEARRISRDETPALTFNLLKHQSLLVKMKDLYPGCFVGCIYDNLWYFGMVSEVNAEEEDVTVKFLHPNGPSISFFWPNREDEVVQLIECLDPNQHGVVTFADFCRGVQSTLQIKGVNIEEAALKSQQPSVTVSGPNRRDDECSPPPPGDTDSAIATGSDVSRESLADKHDSGSDEPEENYTCLGHLSRPDNSSGSFRSASSHGSSHPSRRRRNSRMLNRSGSKRLSSSALASQLHRNGSRRNSQSSDEYPLDVPMSIEDDVLDLNQKVHELQQQVATLTDNQMNTDERYIKVKQENAALQNKSFDCKVIEFVGGLPFYTEDLSCLWTRWTLNLPLWFESPRAGEIFPTYKGNIRYMGRRFFQILYICSSALGQHNTQAASSTTRETLLGGFCDDGAETLMRRYVAVLPIDRPHGIHSLEEQLRELEIRSEERIETEQQKFKEIMTRCERESKQEVEQYASKLFALQKEYMEMSEESLKLKTLIEKLKQEKHELQQQLLECTTELLNLREDHMRLQQAVQREREEFQIERTNNNKLLEELTKELEKHSEMQPETRLRSPSLLELPSQYRELQQELRKVKDENKLILETNEELNAQLLANSLQEGRTLVNQHSAVSLADEFETLTKDEMMKALHDQKEVNEKLKAYIDGILLNILENHPQLLEVKNPM</sequence>
<dbReference type="Proteomes" id="UP000499080">
    <property type="component" value="Unassembled WGS sequence"/>
</dbReference>
<keyword evidence="7" id="KW-1185">Reference proteome</keyword>
<feature type="coiled-coil region" evidence="2">
    <location>
        <begin position="1140"/>
        <end position="1319"/>
    </location>
</feature>
<feature type="compositionally biased region" description="Polar residues" evidence="3">
    <location>
        <begin position="849"/>
        <end position="859"/>
    </location>
</feature>
<feature type="region of interest" description="Disordered" evidence="3">
    <location>
        <begin position="848"/>
        <end position="976"/>
    </location>
</feature>
<dbReference type="InterPro" id="IPR002048">
    <property type="entry name" value="EF_hand_dom"/>
</dbReference>
<dbReference type="Pfam" id="PF25450">
    <property type="entry name" value="Rab11-FIP3"/>
    <property type="match status" value="1"/>
</dbReference>
<dbReference type="PROSITE" id="PS51511">
    <property type="entry name" value="FIP_RBD"/>
    <property type="match status" value="1"/>
</dbReference>
<evidence type="ECO:0000256" key="2">
    <source>
        <dbReference type="SAM" id="Coils"/>
    </source>
</evidence>
<organism evidence="6 7">
    <name type="scientific">Araneus ventricosus</name>
    <name type="common">Orbweaver spider</name>
    <name type="synonym">Epeira ventricosa</name>
    <dbReference type="NCBI Taxonomy" id="182803"/>
    <lineage>
        <taxon>Eukaryota</taxon>
        <taxon>Metazoa</taxon>
        <taxon>Ecdysozoa</taxon>
        <taxon>Arthropoda</taxon>
        <taxon>Chelicerata</taxon>
        <taxon>Arachnida</taxon>
        <taxon>Araneae</taxon>
        <taxon>Araneomorphae</taxon>
        <taxon>Entelegynae</taxon>
        <taxon>Araneoidea</taxon>
        <taxon>Araneidae</taxon>
        <taxon>Araneus</taxon>
    </lineage>
</organism>
<dbReference type="GO" id="GO:0005509">
    <property type="term" value="F:calcium ion binding"/>
    <property type="evidence" value="ECO:0007669"/>
    <property type="project" value="InterPro"/>
</dbReference>
<dbReference type="PROSITE" id="PS50222">
    <property type="entry name" value="EF_HAND_2"/>
    <property type="match status" value="1"/>
</dbReference>
<dbReference type="Pfam" id="PF09457">
    <property type="entry name" value="RBD-FIP"/>
    <property type="match status" value="1"/>
</dbReference>
<proteinExistence type="predicted"/>
<evidence type="ECO:0000313" key="7">
    <source>
        <dbReference type="Proteomes" id="UP000499080"/>
    </source>
</evidence>
<protein>
    <submittedName>
        <fullName evidence="6">Rab11 family-interacting protein 4</fullName>
    </submittedName>
</protein>
<dbReference type="InterPro" id="IPR019018">
    <property type="entry name" value="Rab-bd_FIP-RBD"/>
</dbReference>
<feature type="compositionally biased region" description="Polar residues" evidence="3">
    <location>
        <begin position="948"/>
        <end position="972"/>
    </location>
</feature>
<name>A0A4Y2J466_ARAVE</name>
<evidence type="ECO:0000259" key="4">
    <source>
        <dbReference type="PROSITE" id="PS50222"/>
    </source>
</evidence>
<dbReference type="PANTHER" id="PTHR46601">
    <property type="entry name" value="ULP_PROTEASE DOMAIN-CONTAINING PROTEIN"/>
    <property type="match status" value="1"/>
</dbReference>
<dbReference type="OrthoDB" id="6429776at2759"/>
<gene>
    <name evidence="6" type="primary">RAB11FIP3</name>
    <name evidence="6" type="ORF">AVEN_250036_2</name>
</gene>
<evidence type="ECO:0000256" key="1">
    <source>
        <dbReference type="ARBA" id="ARBA00022448"/>
    </source>
</evidence>